<evidence type="ECO:0008006" key="3">
    <source>
        <dbReference type="Google" id="ProtNLM"/>
    </source>
</evidence>
<evidence type="ECO:0000313" key="2">
    <source>
        <dbReference type="Proteomes" id="UP000030748"/>
    </source>
</evidence>
<dbReference type="STRING" id="4155.A0A022QWB0"/>
<reference evidence="1 2" key="1">
    <citation type="journal article" date="2013" name="Proc. Natl. Acad. Sci. U.S.A.">
        <title>Fine-scale variation in meiotic recombination in Mimulus inferred from population shotgun sequencing.</title>
        <authorList>
            <person name="Hellsten U."/>
            <person name="Wright K.M."/>
            <person name="Jenkins J."/>
            <person name="Shu S."/>
            <person name="Yuan Y."/>
            <person name="Wessler S.R."/>
            <person name="Schmutz J."/>
            <person name="Willis J.H."/>
            <person name="Rokhsar D.S."/>
        </authorList>
    </citation>
    <scope>NUCLEOTIDE SEQUENCE [LARGE SCALE GENOMIC DNA]</scope>
    <source>
        <strain evidence="2">cv. DUN x IM62</strain>
    </source>
</reference>
<proteinExistence type="predicted"/>
<accession>A0A022QWB0</accession>
<dbReference type="InterPro" id="IPR044699">
    <property type="entry name" value="MAKR6"/>
</dbReference>
<sequence length="173" mass="20057">MENSQQLATESFSYSWLTDRQLYSILSENSIDQKDQNFKFDVPLTEYSSTVHADEIFSDGHIMPLYIDRPSKPEAALRRTTTSEAVLSPPPAVSPIYYSCDSLSKTPLLAKRITECFLFEKWRKSTKRIFLRCFAFVKPVCKSRKSNRVDDLERKVWEVRSWSNSVEASPTRL</sequence>
<dbReference type="EMBL" id="KI630880">
    <property type="protein sequence ID" value="EYU32186.1"/>
    <property type="molecule type" value="Genomic_DNA"/>
</dbReference>
<dbReference type="PANTHER" id="PTHR34576:SF15">
    <property type="entry name" value="MEMBRANE-ASSOCIATED KINASE REGULATOR 6-RELATED"/>
    <property type="match status" value="1"/>
</dbReference>
<protein>
    <recommendedName>
        <fullName evidence="3">Membrane-associated kinase regulator 6</fullName>
    </recommendedName>
</protein>
<feature type="non-terminal residue" evidence="1">
    <location>
        <position position="173"/>
    </location>
</feature>
<dbReference type="Proteomes" id="UP000030748">
    <property type="component" value="Unassembled WGS sequence"/>
</dbReference>
<evidence type="ECO:0000313" key="1">
    <source>
        <dbReference type="EMBL" id="EYU32186.1"/>
    </source>
</evidence>
<organism evidence="1 2">
    <name type="scientific">Erythranthe guttata</name>
    <name type="common">Yellow monkey flower</name>
    <name type="synonym">Mimulus guttatus</name>
    <dbReference type="NCBI Taxonomy" id="4155"/>
    <lineage>
        <taxon>Eukaryota</taxon>
        <taxon>Viridiplantae</taxon>
        <taxon>Streptophyta</taxon>
        <taxon>Embryophyta</taxon>
        <taxon>Tracheophyta</taxon>
        <taxon>Spermatophyta</taxon>
        <taxon>Magnoliopsida</taxon>
        <taxon>eudicotyledons</taxon>
        <taxon>Gunneridae</taxon>
        <taxon>Pentapetalae</taxon>
        <taxon>asterids</taxon>
        <taxon>lamiids</taxon>
        <taxon>Lamiales</taxon>
        <taxon>Phrymaceae</taxon>
        <taxon>Erythranthe</taxon>
    </lineage>
</organism>
<dbReference type="AlphaFoldDB" id="A0A022QWB0"/>
<keyword evidence="2" id="KW-1185">Reference proteome</keyword>
<dbReference type="PANTHER" id="PTHR34576">
    <property type="entry name" value="MEMBRANE-ASSOCIATED KINASE REGULATOR 6-RELATED"/>
    <property type="match status" value="1"/>
</dbReference>
<dbReference type="eggNOG" id="ENOG502QPRB">
    <property type="taxonomic scope" value="Eukaryota"/>
</dbReference>
<gene>
    <name evidence="1" type="ORF">MIMGU_mgv1a0234681mg</name>
</gene>
<name>A0A022QWB0_ERYGU</name>